<feature type="domain" description="DUF6996" evidence="1">
    <location>
        <begin position="9"/>
        <end position="83"/>
    </location>
</feature>
<feature type="domain" description="DUF6997" evidence="2">
    <location>
        <begin position="84"/>
        <end position="262"/>
    </location>
</feature>
<dbReference type="EMBL" id="JAHBFI010000012">
    <property type="protein sequence ID" value="MBZ5962541.1"/>
    <property type="molecule type" value="Genomic_DNA"/>
</dbReference>
<evidence type="ECO:0000259" key="2">
    <source>
        <dbReference type="Pfam" id="PF22518"/>
    </source>
</evidence>
<evidence type="ECO:0000313" key="5">
    <source>
        <dbReference type="Proteomes" id="UP000752647"/>
    </source>
</evidence>
<dbReference type="InterPro" id="IPR055650">
    <property type="entry name" value="DUF7226"/>
</dbReference>
<protein>
    <recommendedName>
        <fullName evidence="6">Translation elongation factor</fullName>
    </recommendedName>
</protein>
<dbReference type="AlphaFoldDB" id="A0A9Q3SYR1"/>
<feature type="domain" description="DUF7226" evidence="3">
    <location>
        <begin position="302"/>
        <end position="430"/>
    </location>
</feature>
<evidence type="ECO:0000313" key="4">
    <source>
        <dbReference type="EMBL" id="MBZ5962541.1"/>
    </source>
</evidence>
<dbReference type="Pfam" id="PF22515">
    <property type="entry name" value="DUF6996"/>
    <property type="match status" value="1"/>
</dbReference>
<reference evidence="4" key="1">
    <citation type="submission" date="2021-05" db="EMBL/GenBank/DDBJ databases">
        <title>Pangenome of Leuconostoc gelidum warrants species status for Leuconostoc gelidum subsp. gasicomitatum.</title>
        <authorList>
            <person name="Johansson P."/>
            <person name="Sade E."/>
            <person name="Hultman J."/>
            <person name="Auvinen P."/>
            <person name="Bjorkroth J."/>
        </authorList>
    </citation>
    <scope>NUCLEOTIDE SEQUENCE</scope>
    <source>
        <strain evidence="4">A.21.4</strain>
    </source>
</reference>
<comment type="caution">
    <text evidence="4">The sequence shown here is derived from an EMBL/GenBank/DDBJ whole genome shotgun (WGS) entry which is preliminary data.</text>
</comment>
<accession>A0A9Q3SYR1</accession>
<evidence type="ECO:0000259" key="1">
    <source>
        <dbReference type="Pfam" id="PF22515"/>
    </source>
</evidence>
<organism evidence="4 5">
    <name type="scientific">Leuconostoc gasicomitatum</name>
    <dbReference type="NCBI Taxonomy" id="115778"/>
    <lineage>
        <taxon>Bacteria</taxon>
        <taxon>Bacillati</taxon>
        <taxon>Bacillota</taxon>
        <taxon>Bacilli</taxon>
        <taxon>Lactobacillales</taxon>
        <taxon>Lactobacillaceae</taxon>
        <taxon>Leuconostoc</taxon>
        <taxon>Leuconostoc gelidum group</taxon>
    </lineage>
</organism>
<evidence type="ECO:0000259" key="3">
    <source>
        <dbReference type="Pfam" id="PF23871"/>
    </source>
</evidence>
<evidence type="ECO:0008006" key="6">
    <source>
        <dbReference type="Google" id="ProtNLM"/>
    </source>
</evidence>
<sequence>MIKQKASKNDVWQEVLDQKHHQVACLTDDFMRITSSEVNNISKVLNGPDFRNLAKFDKREDLPNVFQEKELNILPLSNREFAIGHFNEYTNFNREKTPNLLTFKLPSYDTLNTNVKKWNENSWINATSAVHAFDMAFDDEDLIHTLDGRMGSGKWAYEINSLRSKLIKMTVNNATIEIDSVFETKKAIYIIEAKRVKESNFLIRQLYFPYRKLISDLNIVQKPIIPVFYEIDSQTQLAKIRLFEFQNSDNYNSIHEFKRFEFQFVDQKFEINTKSDFIIYAKTVQTVPTKSNLFPQANDLSKVLALLLDLNEKEMNVSEIALQFGFDVRQSDYYANVLVYFGLANKNSYKKFALTTLGHRLANQPQAEKNAMFAREVVRDHLFNMAFMTHQKSDLTANSVYQLMKQENMTLSENTLMRRASTIINYVKWIDAQFI</sequence>
<dbReference type="RefSeq" id="WP_224144123.1">
    <property type="nucleotide sequence ID" value="NZ_CBCPIF010000001.1"/>
</dbReference>
<dbReference type="InterPro" id="IPR054265">
    <property type="entry name" value="DUF6996"/>
</dbReference>
<dbReference type="Proteomes" id="UP000752647">
    <property type="component" value="Unassembled WGS sequence"/>
</dbReference>
<dbReference type="Pfam" id="PF23871">
    <property type="entry name" value="DUF7226"/>
    <property type="match status" value="1"/>
</dbReference>
<dbReference type="Pfam" id="PF22518">
    <property type="entry name" value="DUF6997"/>
    <property type="match status" value="1"/>
</dbReference>
<proteinExistence type="predicted"/>
<gene>
    <name evidence="4" type="ORF">KIJ12_05170</name>
</gene>
<dbReference type="InterPro" id="IPR054266">
    <property type="entry name" value="DUF6997"/>
</dbReference>
<name>A0A9Q3SYR1_9LACO</name>